<dbReference type="RefSeq" id="WP_378052191.1">
    <property type="nucleotide sequence ID" value="NZ_JBHMDN010000048.1"/>
</dbReference>
<dbReference type="InterPro" id="IPR006059">
    <property type="entry name" value="SBP"/>
</dbReference>
<comment type="caution">
    <text evidence="4">The sequence shown here is derived from an EMBL/GenBank/DDBJ whole genome shotgun (WGS) entry which is preliminary data.</text>
</comment>
<dbReference type="Pfam" id="PF01547">
    <property type="entry name" value="SBP_bac_1"/>
    <property type="match status" value="1"/>
</dbReference>
<evidence type="ECO:0000313" key="5">
    <source>
        <dbReference type="Proteomes" id="UP001596378"/>
    </source>
</evidence>
<dbReference type="Gene3D" id="3.40.190.10">
    <property type="entry name" value="Periplasmic binding protein-like II"/>
    <property type="match status" value="2"/>
</dbReference>
<dbReference type="PROSITE" id="PS51257">
    <property type="entry name" value="PROKAR_LIPOPROTEIN"/>
    <property type="match status" value="1"/>
</dbReference>
<dbReference type="SUPFAM" id="SSF53850">
    <property type="entry name" value="Periplasmic binding protein-like II"/>
    <property type="match status" value="1"/>
</dbReference>
<reference evidence="5" key="1">
    <citation type="journal article" date="2019" name="Int. J. Syst. Evol. Microbiol.">
        <title>The Global Catalogue of Microorganisms (GCM) 10K type strain sequencing project: providing services to taxonomists for standard genome sequencing and annotation.</title>
        <authorList>
            <consortium name="The Broad Institute Genomics Platform"/>
            <consortium name="The Broad Institute Genome Sequencing Center for Infectious Disease"/>
            <person name="Wu L."/>
            <person name="Ma J."/>
        </authorList>
    </citation>
    <scope>NUCLEOTIDE SEQUENCE [LARGE SCALE GENOMIC DNA]</scope>
    <source>
        <strain evidence="5">KCTC 12907</strain>
    </source>
</reference>
<dbReference type="Proteomes" id="UP001596378">
    <property type="component" value="Unassembled WGS sequence"/>
</dbReference>
<evidence type="ECO:0000313" key="4">
    <source>
        <dbReference type="EMBL" id="MFC7151712.1"/>
    </source>
</evidence>
<protein>
    <submittedName>
        <fullName evidence="4">ABC transporter substrate-binding protein</fullName>
    </submittedName>
</protein>
<organism evidence="4 5">
    <name type="scientific">Cohnella cellulosilytica</name>
    <dbReference type="NCBI Taxonomy" id="986710"/>
    <lineage>
        <taxon>Bacteria</taxon>
        <taxon>Bacillati</taxon>
        <taxon>Bacillota</taxon>
        <taxon>Bacilli</taxon>
        <taxon>Bacillales</taxon>
        <taxon>Paenibacillaceae</taxon>
        <taxon>Cohnella</taxon>
    </lineage>
</organism>
<name>A0ABW2FHB9_9BACL</name>
<dbReference type="PANTHER" id="PTHR43649:SF17">
    <property type="entry name" value="ABC TRANSPORTER SOLUTE BINDING PROTEIN-SUGAR TRANSPORT"/>
    <property type="match status" value="1"/>
</dbReference>
<sequence length="529" mass="57397">MFRKSKSWTLALTGILTLSIVLAGCGGNNNNEGAASPSASSASPSAAPSDSAASPESAAPSEGIDVSSLEPVELSLYFPGTPPKDEKKVEEKINEYLKTKINATLDMRMLDWGQYDQKMNLYISGREAMDIIFTASWNGHATNVGKGAFLPLNEGLLDQYGQGIKSVVAQSILDGAQINGKNYGVPALKEMAEQGGILYRTDIAEELGLTDRINAVKSPADLIPILEEVKAKKPDWTPLYVKDGENLNSHYMNKFDFFGDTKLEGVVLKDGTDTTIKAEMEYPVYKEYLNIAREMFTKKLVNADAATSQLSPTDALKKGNVFMVVSPLKPGKDAEMAGSANLPGKVGQVGITSITTSTGETTGSMLAISSTSKNPERAMMFIDLLYTDKYLNNLINFGIEGEHYTLNGEVMSDAPGKPNYIAGAAAWQLGNQFLNYIWDTEAPDKWAQFQRFNEGSINSPALGFTFDSEPVKTQVAALKNVQSQYAPGLETGAVDPAKVDEYYNKLKQNGLDDVISEKQKQLDAYLASR</sequence>
<dbReference type="InterPro" id="IPR050490">
    <property type="entry name" value="Bact_solute-bd_prot1"/>
</dbReference>
<keyword evidence="5" id="KW-1185">Reference proteome</keyword>
<evidence type="ECO:0000256" key="1">
    <source>
        <dbReference type="SAM" id="MobiDB-lite"/>
    </source>
</evidence>
<feature type="region of interest" description="Disordered" evidence="1">
    <location>
        <begin position="33"/>
        <end position="64"/>
    </location>
</feature>
<feature type="compositionally biased region" description="Low complexity" evidence="1">
    <location>
        <begin position="34"/>
        <end position="61"/>
    </location>
</feature>
<dbReference type="EMBL" id="JBHTAI010000018">
    <property type="protein sequence ID" value="MFC7151712.1"/>
    <property type="molecule type" value="Genomic_DNA"/>
</dbReference>
<evidence type="ECO:0000259" key="3">
    <source>
        <dbReference type="Pfam" id="PF12010"/>
    </source>
</evidence>
<proteinExistence type="predicted"/>
<gene>
    <name evidence="4" type="ORF">ACFQMJ_24500</name>
</gene>
<feature type="signal peptide" evidence="2">
    <location>
        <begin position="1"/>
        <end position="23"/>
    </location>
</feature>
<feature type="chain" id="PRO_5045181945" evidence="2">
    <location>
        <begin position="24"/>
        <end position="529"/>
    </location>
</feature>
<dbReference type="InterPro" id="IPR022627">
    <property type="entry name" value="DUF3502"/>
</dbReference>
<dbReference type="Pfam" id="PF12010">
    <property type="entry name" value="DUF3502"/>
    <property type="match status" value="1"/>
</dbReference>
<evidence type="ECO:0000256" key="2">
    <source>
        <dbReference type="SAM" id="SignalP"/>
    </source>
</evidence>
<accession>A0ABW2FHB9</accession>
<feature type="domain" description="DUF3502" evidence="3">
    <location>
        <begin position="460"/>
        <end position="527"/>
    </location>
</feature>
<keyword evidence="2" id="KW-0732">Signal</keyword>
<dbReference type="PANTHER" id="PTHR43649">
    <property type="entry name" value="ARABINOSE-BINDING PROTEIN-RELATED"/>
    <property type="match status" value="1"/>
</dbReference>